<organism evidence="2 3">
    <name type="scientific">Parnassius apollo</name>
    <name type="common">Apollo butterfly</name>
    <name type="synonym">Papilio apollo</name>
    <dbReference type="NCBI Taxonomy" id="110799"/>
    <lineage>
        <taxon>Eukaryota</taxon>
        <taxon>Metazoa</taxon>
        <taxon>Ecdysozoa</taxon>
        <taxon>Arthropoda</taxon>
        <taxon>Hexapoda</taxon>
        <taxon>Insecta</taxon>
        <taxon>Pterygota</taxon>
        <taxon>Neoptera</taxon>
        <taxon>Endopterygota</taxon>
        <taxon>Lepidoptera</taxon>
        <taxon>Glossata</taxon>
        <taxon>Ditrysia</taxon>
        <taxon>Papilionoidea</taxon>
        <taxon>Papilionidae</taxon>
        <taxon>Parnassiinae</taxon>
        <taxon>Parnassini</taxon>
        <taxon>Parnassius</taxon>
        <taxon>Parnassius</taxon>
    </lineage>
</organism>
<comment type="caution">
    <text evidence="2">The sequence shown here is derived from an EMBL/GenBank/DDBJ whole genome shotgun (WGS) entry which is preliminary data.</text>
</comment>
<keyword evidence="3" id="KW-1185">Reference proteome</keyword>
<protein>
    <submittedName>
        <fullName evidence="2">(apollo) hypothetical protein</fullName>
    </submittedName>
</protein>
<dbReference type="Proteomes" id="UP000691718">
    <property type="component" value="Unassembled WGS sequence"/>
</dbReference>
<feature type="signal peptide" evidence="1">
    <location>
        <begin position="1"/>
        <end position="22"/>
    </location>
</feature>
<dbReference type="EMBL" id="CAJQZP010000643">
    <property type="protein sequence ID" value="CAG4974195.1"/>
    <property type="molecule type" value="Genomic_DNA"/>
</dbReference>
<accession>A0A8S3WQ37</accession>
<dbReference type="AlphaFoldDB" id="A0A8S3WQ37"/>
<sequence>MHGSRTILKLCLAILVFSESKSIDLKLSNDLYKYGPYDLVCRSYEVCIDAKVTNLISYSTKLLKEGNNYVAWLNCTFFAQTRIDEIKIKVYTTTDNRTRLLMNYELNNPCQHYAVASIIENYLNAKNCIIKQGPYDLVFSRYENCINPKVTNITSCSIKLMNEVNNYVAYVDCTFFALARIDEIKVKVYNVKDNRTRLLWSYKQNNPGQHYAVADLIKKIKR</sequence>
<evidence type="ECO:0000256" key="1">
    <source>
        <dbReference type="SAM" id="SignalP"/>
    </source>
</evidence>
<evidence type="ECO:0000313" key="2">
    <source>
        <dbReference type="EMBL" id="CAG4974195.1"/>
    </source>
</evidence>
<dbReference type="OrthoDB" id="7384942at2759"/>
<reference evidence="2" key="1">
    <citation type="submission" date="2021-04" db="EMBL/GenBank/DDBJ databases">
        <authorList>
            <person name="Tunstrom K."/>
        </authorList>
    </citation>
    <scope>NUCLEOTIDE SEQUENCE</scope>
</reference>
<proteinExistence type="predicted"/>
<keyword evidence="1" id="KW-0732">Signal</keyword>
<name>A0A8S3WQ37_PARAO</name>
<gene>
    <name evidence="2" type="ORF">PAPOLLO_LOCUS8893</name>
</gene>
<evidence type="ECO:0000313" key="3">
    <source>
        <dbReference type="Proteomes" id="UP000691718"/>
    </source>
</evidence>
<feature type="chain" id="PRO_5035896006" evidence="1">
    <location>
        <begin position="23"/>
        <end position="222"/>
    </location>
</feature>